<reference evidence="3" key="1">
    <citation type="journal article" date="2017" name="Nat. Ecol. Evol.">
        <title>Genome expansion and lineage-specific genetic innovations in the forest pathogenic fungi Armillaria.</title>
        <authorList>
            <person name="Sipos G."/>
            <person name="Prasanna A.N."/>
            <person name="Walter M.C."/>
            <person name="O'Connor E."/>
            <person name="Balint B."/>
            <person name="Krizsan K."/>
            <person name="Kiss B."/>
            <person name="Hess J."/>
            <person name="Varga T."/>
            <person name="Slot J."/>
            <person name="Riley R."/>
            <person name="Boka B."/>
            <person name="Rigling D."/>
            <person name="Barry K."/>
            <person name="Lee J."/>
            <person name="Mihaltcheva S."/>
            <person name="LaButti K."/>
            <person name="Lipzen A."/>
            <person name="Waldron R."/>
            <person name="Moloney N.M."/>
            <person name="Sperisen C."/>
            <person name="Kredics L."/>
            <person name="Vagvoelgyi C."/>
            <person name="Patrignani A."/>
            <person name="Fitzpatrick D."/>
            <person name="Nagy I."/>
            <person name="Doyle S."/>
            <person name="Anderson J.B."/>
            <person name="Grigoriev I.V."/>
            <person name="Gueldener U."/>
            <person name="Muensterkoetter M."/>
            <person name="Nagy L.G."/>
        </authorList>
    </citation>
    <scope>NUCLEOTIDE SEQUENCE [LARGE SCALE GENOMIC DNA]</scope>
    <source>
        <strain evidence="3">28-4</strain>
    </source>
</reference>
<dbReference type="EMBL" id="KZ293431">
    <property type="protein sequence ID" value="PBK68799.1"/>
    <property type="molecule type" value="Genomic_DNA"/>
</dbReference>
<evidence type="ECO:0000313" key="2">
    <source>
        <dbReference type="EMBL" id="PBK68799.1"/>
    </source>
</evidence>
<accession>A0A2H3BD59</accession>
<feature type="region of interest" description="Disordered" evidence="1">
    <location>
        <begin position="69"/>
        <end position="129"/>
    </location>
</feature>
<sequence length="129" mass="13993">MLSADSETCVSIIGMLNGKERVDVCRSNKMALASKATYLDFVGPAKRQHIGFSIVGYGKTISAGRKRLHSPLNDDTITPCPPSLSFDDTEPLDTSIPSPFTHSMDTPSNPAPRQYRPAHPHSLRDEPGA</sequence>
<dbReference type="AlphaFoldDB" id="A0A2H3BD59"/>
<gene>
    <name evidence="2" type="ORF">ARMSODRAFT_1019383</name>
</gene>
<keyword evidence="3" id="KW-1185">Reference proteome</keyword>
<dbReference type="Proteomes" id="UP000218334">
    <property type="component" value="Unassembled WGS sequence"/>
</dbReference>
<protein>
    <submittedName>
        <fullName evidence="2">Uncharacterized protein</fullName>
    </submittedName>
</protein>
<name>A0A2H3BD59_9AGAR</name>
<feature type="compositionally biased region" description="Polar residues" evidence="1">
    <location>
        <begin position="95"/>
        <end position="108"/>
    </location>
</feature>
<evidence type="ECO:0000256" key="1">
    <source>
        <dbReference type="SAM" id="MobiDB-lite"/>
    </source>
</evidence>
<evidence type="ECO:0000313" key="3">
    <source>
        <dbReference type="Proteomes" id="UP000218334"/>
    </source>
</evidence>
<organism evidence="2 3">
    <name type="scientific">Armillaria solidipes</name>
    <dbReference type="NCBI Taxonomy" id="1076256"/>
    <lineage>
        <taxon>Eukaryota</taxon>
        <taxon>Fungi</taxon>
        <taxon>Dikarya</taxon>
        <taxon>Basidiomycota</taxon>
        <taxon>Agaricomycotina</taxon>
        <taxon>Agaricomycetes</taxon>
        <taxon>Agaricomycetidae</taxon>
        <taxon>Agaricales</taxon>
        <taxon>Marasmiineae</taxon>
        <taxon>Physalacriaceae</taxon>
        <taxon>Armillaria</taxon>
    </lineage>
</organism>
<proteinExistence type="predicted"/>